<feature type="chain" id="PRO_5014794521" description="DUF1996 domain-containing protein" evidence="2">
    <location>
        <begin position="21"/>
        <end position="360"/>
    </location>
</feature>
<dbReference type="AlphaFoldDB" id="A0A2N3MYZ5"/>
<dbReference type="PANTHER" id="PTHR43662:SF13">
    <property type="entry name" value="DUF1996 DOMAIN-CONTAINING PROTEIN"/>
    <property type="match status" value="1"/>
</dbReference>
<dbReference type="PANTHER" id="PTHR43662">
    <property type="match status" value="1"/>
</dbReference>
<sequence length="360" mass="40270">MKASKPLAATISSLWLVTLGLCLNALKMSCSQLVVDRVDPLVNPGIIGSAHLHQIVGGDSFNATMDPSDDPAERSTCTTCTFADDFSNYWTAVMFFRARNGTYKRVRQQGVIFHEDAREGGITVYYLPPEADHGRVTAFKKGFRMRTGDPGARTAEEAARFQHIDYTCLWDVGERFSNRSVTFPRDPCPAGIITTLYFPPCWDGIHLDSSDHYGHVSWPLQGEIDKGAPCPETHPVVIPRVVLEIQWDTREFNDPDLWPEDGSQPFVWSFGDDVGYGSHGDYVFGWRGDALQRAMDDVECSNLLCGLPQQEISEANKCMKDRMVPEDIDGWLETLPGLTSEDNSEQEGDDSPPQCHMKRR</sequence>
<evidence type="ECO:0000256" key="2">
    <source>
        <dbReference type="SAM" id="SignalP"/>
    </source>
</evidence>
<accession>A0A2N3MYZ5</accession>
<dbReference type="InterPro" id="IPR018535">
    <property type="entry name" value="DUF1996"/>
</dbReference>
<dbReference type="Proteomes" id="UP000233524">
    <property type="component" value="Unassembled WGS sequence"/>
</dbReference>
<keyword evidence="2" id="KW-0732">Signal</keyword>
<protein>
    <recommendedName>
        <fullName evidence="3">DUF1996 domain-containing protein</fullName>
    </recommendedName>
</protein>
<evidence type="ECO:0000313" key="5">
    <source>
        <dbReference type="Proteomes" id="UP000233524"/>
    </source>
</evidence>
<dbReference type="EMBL" id="NLAX01001623">
    <property type="protein sequence ID" value="PKS05398.1"/>
    <property type="molecule type" value="Genomic_DNA"/>
</dbReference>
<gene>
    <name evidence="4" type="ORF">jhhlp_008774</name>
</gene>
<feature type="signal peptide" evidence="2">
    <location>
        <begin position="1"/>
        <end position="20"/>
    </location>
</feature>
<evidence type="ECO:0000256" key="1">
    <source>
        <dbReference type="SAM" id="MobiDB-lite"/>
    </source>
</evidence>
<organism evidence="4 5">
    <name type="scientific">Lomentospora prolificans</name>
    <dbReference type="NCBI Taxonomy" id="41688"/>
    <lineage>
        <taxon>Eukaryota</taxon>
        <taxon>Fungi</taxon>
        <taxon>Dikarya</taxon>
        <taxon>Ascomycota</taxon>
        <taxon>Pezizomycotina</taxon>
        <taxon>Sordariomycetes</taxon>
        <taxon>Hypocreomycetidae</taxon>
        <taxon>Microascales</taxon>
        <taxon>Microascaceae</taxon>
        <taxon>Lomentospora</taxon>
    </lineage>
</organism>
<reference evidence="4 5" key="1">
    <citation type="journal article" date="2017" name="G3 (Bethesda)">
        <title>First Draft Genome Sequence of the Pathogenic Fungus Lomentospora prolificans (Formerly Scedosporium prolificans).</title>
        <authorList>
            <person name="Luo R."/>
            <person name="Zimin A."/>
            <person name="Workman R."/>
            <person name="Fan Y."/>
            <person name="Pertea G."/>
            <person name="Grossman N."/>
            <person name="Wear M.P."/>
            <person name="Jia B."/>
            <person name="Miller H."/>
            <person name="Casadevall A."/>
            <person name="Timp W."/>
            <person name="Zhang S.X."/>
            <person name="Salzberg S.L."/>
        </authorList>
    </citation>
    <scope>NUCLEOTIDE SEQUENCE [LARGE SCALE GENOMIC DNA]</scope>
    <source>
        <strain evidence="4 5">JHH-5317</strain>
    </source>
</reference>
<evidence type="ECO:0000259" key="3">
    <source>
        <dbReference type="Pfam" id="PF09362"/>
    </source>
</evidence>
<dbReference type="InParanoid" id="A0A2N3MYZ5"/>
<evidence type="ECO:0000313" key="4">
    <source>
        <dbReference type="EMBL" id="PKS05398.1"/>
    </source>
</evidence>
<dbReference type="VEuPathDB" id="FungiDB:jhhlp_008774"/>
<keyword evidence="5" id="KW-1185">Reference proteome</keyword>
<feature type="domain" description="DUF1996" evidence="3">
    <location>
        <begin position="39"/>
        <end position="286"/>
    </location>
</feature>
<dbReference type="OrthoDB" id="74764at2759"/>
<comment type="caution">
    <text evidence="4">The sequence shown here is derived from an EMBL/GenBank/DDBJ whole genome shotgun (WGS) entry which is preliminary data.</text>
</comment>
<dbReference type="Pfam" id="PF09362">
    <property type="entry name" value="DUF1996"/>
    <property type="match status" value="1"/>
</dbReference>
<feature type="region of interest" description="Disordered" evidence="1">
    <location>
        <begin position="336"/>
        <end position="360"/>
    </location>
</feature>
<proteinExistence type="predicted"/>
<name>A0A2N3MYZ5_9PEZI</name>